<sequence length="82" mass="9765">MATSSLSCQENPETKKVQFLPPSLVDYDVHVRELSTIHNLVCFTKRITRALHFYRSKRRETPYHIFIIKPPPQRHQGRKYID</sequence>
<accession>A0A498HGW0</accession>
<dbReference type="AlphaFoldDB" id="A0A498HGW0"/>
<comment type="caution">
    <text evidence="1">The sequence shown here is derived from an EMBL/GenBank/DDBJ whole genome shotgun (WGS) entry which is preliminary data.</text>
</comment>
<protein>
    <submittedName>
        <fullName evidence="1">Uncharacterized protein</fullName>
    </submittedName>
</protein>
<evidence type="ECO:0000313" key="1">
    <source>
        <dbReference type="EMBL" id="RXH70718.1"/>
    </source>
</evidence>
<dbReference type="Proteomes" id="UP000290289">
    <property type="component" value="Chromosome 16"/>
</dbReference>
<proteinExistence type="predicted"/>
<name>A0A498HGW0_MALDO</name>
<organism evidence="1 2">
    <name type="scientific">Malus domestica</name>
    <name type="common">Apple</name>
    <name type="synonym">Pyrus malus</name>
    <dbReference type="NCBI Taxonomy" id="3750"/>
    <lineage>
        <taxon>Eukaryota</taxon>
        <taxon>Viridiplantae</taxon>
        <taxon>Streptophyta</taxon>
        <taxon>Embryophyta</taxon>
        <taxon>Tracheophyta</taxon>
        <taxon>Spermatophyta</taxon>
        <taxon>Magnoliopsida</taxon>
        <taxon>eudicotyledons</taxon>
        <taxon>Gunneridae</taxon>
        <taxon>Pentapetalae</taxon>
        <taxon>rosids</taxon>
        <taxon>fabids</taxon>
        <taxon>Rosales</taxon>
        <taxon>Rosaceae</taxon>
        <taxon>Amygdaloideae</taxon>
        <taxon>Maleae</taxon>
        <taxon>Malus</taxon>
    </lineage>
</organism>
<gene>
    <name evidence="1" type="ORF">DVH24_013464</name>
</gene>
<dbReference type="EMBL" id="RDQH01000342">
    <property type="protein sequence ID" value="RXH70718.1"/>
    <property type="molecule type" value="Genomic_DNA"/>
</dbReference>
<evidence type="ECO:0000313" key="2">
    <source>
        <dbReference type="Proteomes" id="UP000290289"/>
    </source>
</evidence>
<keyword evidence="2" id="KW-1185">Reference proteome</keyword>
<reference evidence="1 2" key="1">
    <citation type="submission" date="2018-10" db="EMBL/GenBank/DDBJ databases">
        <title>A high-quality apple genome assembly.</title>
        <authorList>
            <person name="Hu J."/>
        </authorList>
    </citation>
    <scope>NUCLEOTIDE SEQUENCE [LARGE SCALE GENOMIC DNA]</scope>
    <source>
        <strain evidence="2">cv. HFTH1</strain>
        <tissue evidence="1">Young leaf</tissue>
    </source>
</reference>